<evidence type="ECO:0000256" key="1">
    <source>
        <dbReference type="SAM" id="SignalP"/>
    </source>
</evidence>
<keyword evidence="3" id="KW-1185">Reference proteome</keyword>
<protein>
    <recommendedName>
        <fullName evidence="4">Lipoprotein</fullName>
    </recommendedName>
</protein>
<proteinExistence type="predicted"/>
<organism evidence="2 3">
    <name type="scientific">Polaribacter haliotis</name>
    <dbReference type="NCBI Taxonomy" id="1888915"/>
    <lineage>
        <taxon>Bacteria</taxon>
        <taxon>Pseudomonadati</taxon>
        <taxon>Bacteroidota</taxon>
        <taxon>Flavobacteriia</taxon>
        <taxon>Flavobacteriales</taxon>
        <taxon>Flavobacteriaceae</taxon>
    </lineage>
</organism>
<dbReference type="OrthoDB" id="980518at2"/>
<evidence type="ECO:0000313" key="3">
    <source>
        <dbReference type="Proteomes" id="UP000516764"/>
    </source>
</evidence>
<feature type="chain" id="PRO_5032651571" description="Lipoprotein" evidence="1">
    <location>
        <begin position="18"/>
        <end position="169"/>
    </location>
</feature>
<accession>A0A7L8ABF8</accession>
<evidence type="ECO:0008006" key="4">
    <source>
        <dbReference type="Google" id="ProtNLM"/>
    </source>
</evidence>
<dbReference type="RefSeq" id="WP_088355319.1">
    <property type="nucleotide sequence ID" value="NZ_CP061813.1"/>
</dbReference>
<dbReference type="KEGG" id="phal:H9I45_08200"/>
<keyword evidence="1" id="KW-0732">Signal</keyword>
<dbReference type="EMBL" id="CP061813">
    <property type="protein sequence ID" value="QOD59358.1"/>
    <property type="molecule type" value="Genomic_DNA"/>
</dbReference>
<gene>
    <name evidence="2" type="ORF">H9I45_08200</name>
</gene>
<dbReference type="AlphaFoldDB" id="A0A7L8ABF8"/>
<evidence type="ECO:0000313" key="2">
    <source>
        <dbReference type="EMBL" id="QOD59358.1"/>
    </source>
</evidence>
<dbReference type="Proteomes" id="UP000516764">
    <property type="component" value="Chromosome"/>
</dbReference>
<feature type="signal peptide" evidence="1">
    <location>
        <begin position="1"/>
        <end position="17"/>
    </location>
</feature>
<sequence>MKKILILLIMLNFISCSKITPSGFWLNYETDFITEKQNDQGPFGGTLLINWIADNDYEFDIKKITELADKNDWKLIDSMNYKKADLRNMTDFGKPTINLPLKNFTPESKKADLKSEPFPRWIETNFKLYRFKTGWLIFEPGTNDSTNENGFLLISSDNKQMTVYHLWGE</sequence>
<reference evidence="2 3" key="1">
    <citation type="journal article" date="2016" name="Int. J. Syst. Evol. Microbiol.">
        <title>Polaribacter haliotis sp. nov., isolated from the gut of abalone Haliotis discus hannai.</title>
        <authorList>
            <person name="Kim Y.O."/>
            <person name="Park I.S."/>
            <person name="Park S."/>
            <person name="Nam B.H."/>
            <person name="Park J.M."/>
            <person name="Kim D.G."/>
            <person name="Yoon J.H."/>
        </authorList>
    </citation>
    <scope>NUCLEOTIDE SEQUENCE [LARGE SCALE GENOMIC DNA]</scope>
    <source>
        <strain evidence="2 3">KCTC 52418</strain>
    </source>
</reference>
<name>A0A7L8ABF8_9FLAO</name>